<reference evidence="1 2" key="1">
    <citation type="journal article" date="2019" name="Int. J. Syst. Evol. Microbiol.">
        <title>Capsulimonas corticalis gen. nov., sp. nov., an aerobic capsulated bacterium, of a novel bacterial order, Capsulimonadales ord. nov., of the class Armatimonadia of the phylum Armatimonadetes.</title>
        <authorList>
            <person name="Li J."/>
            <person name="Kudo C."/>
            <person name="Tonouchi A."/>
        </authorList>
    </citation>
    <scope>NUCLEOTIDE SEQUENCE [LARGE SCALE GENOMIC DNA]</scope>
    <source>
        <strain evidence="1 2">AX-7</strain>
    </source>
</reference>
<dbReference type="EMBL" id="AP025739">
    <property type="protein sequence ID" value="BDI32876.1"/>
    <property type="molecule type" value="Genomic_DNA"/>
</dbReference>
<dbReference type="RefSeq" id="WP_125205781.1">
    <property type="nucleotide sequence ID" value="NZ_AP025739.1"/>
</dbReference>
<proteinExistence type="predicted"/>
<dbReference type="AlphaFoldDB" id="A0A402CQ47"/>
<sequence>MTPDILAMLIPIFGILGFSSIAIVRIILRADERKLELRLRLKQNGDADIAKVIDDLRAEIASIRDNGSQYDLSLDNTMHRLERRIEHLEGNLRVQIRPAPPEAETVQQVGQNL</sequence>
<evidence type="ECO:0000313" key="1">
    <source>
        <dbReference type="EMBL" id="BDI32876.1"/>
    </source>
</evidence>
<organism evidence="1 2">
    <name type="scientific">Capsulimonas corticalis</name>
    <dbReference type="NCBI Taxonomy" id="2219043"/>
    <lineage>
        <taxon>Bacteria</taxon>
        <taxon>Bacillati</taxon>
        <taxon>Armatimonadota</taxon>
        <taxon>Armatimonadia</taxon>
        <taxon>Capsulimonadales</taxon>
        <taxon>Capsulimonadaceae</taxon>
        <taxon>Capsulimonas</taxon>
    </lineage>
</organism>
<evidence type="ECO:0000313" key="2">
    <source>
        <dbReference type="Proteomes" id="UP000287394"/>
    </source>
</evidence>
<keyword evidence="2" id="KW-1185">Reference proteome</keyword>
<name>A0A402CQ47_9BACT</name>
<dbReference type="Proteomes" id="UP000287394">
    <property type="component" value="Chromosome"/>
</dbReference>
<accession>A0A402CQ47</accession>
<protein>
    <submittedName>
        <fullName evidence="1">Uncharacterized protein</fullName>
    </submittedName>
</protein>
<gene>
    <name evidence="1" type="ORF">CCAX7_49270</name>
</gene>
<dbReference type="KEGG" id="ccot:CCAX7_49270"/>